<evidence type="ECO:0000256" key="5">
    <source>
        <dbReference type="ARBA" id="ARBA00023136"/>
    </source>
</evidence>
<comment type="subcellular location">
    <subcellularLocation>
        <location evidence="1">Cell membrane</location>
        <topology evidence="1">Multi-pass membrane protein</topology>
    </subcellularLocation>
</comment>
<keyword evidence="3 6" id="KW-0812">Transmembrane</keyword>
<feature type="transmembrane region" description="Helical" evidence="6">
    <location>
        <begin position="478"/>
        <end position="496"/>
    </location>
</feature>
<dbReference type="InterPro" id="IPR018461">
    <property type="entry name" value="Na/H_Antiport_NhaC-like_C"/>
</dbReference>
<keyword evidence="2" id="KW-1003">Cell membrane</keyword>
<dbReference type="PANTHER" id="PTHR43478:SF1">
    <property type="entry name" value="NA+_H+ ANTIPORTER NHAC-LIKE C-TERMINAL DOMAIN-CONTAINING PROTEIN"/>
    <property type="match status" value="1"/>
</dbReference>
<sequence length="516" mass="54673">MEYGIICLLPPIIAIALALKTKQTLPSLFIAVWVGATIIKGWNPIAGFTAIISEYMIPSIASEYNAGLLVLVTMAGGFAYMLKITGAAEAFAKLVTKSINTQKKGQVITALSAFIFCYTEPCLILGTIMRPITDRVRVSRAKLSYMLDSLGCNLASFSPISSYGPFISGLIATELAAAGLKGNEWGLYIKMFPFNIYSLFAMIAVFLVAIFGLNIGPMYEEEKRCAETGEPLPEGLTPLVPEKDVELPEDYNLRLINFLLPMLGLFITIFATIFITGDIGANGLRGAFMNASITLAITMGFMVGSIVAGIVGVATGLFNVNAGFNGFIQGMTNLISVPFILIMAWSMGAVTSTMGVGAYLAGIVEAHLTAGLVPAIVFAFGALISFATGSSWGVWSIMMPIAFPMAVAFNIPLPYVIGAVISGGLFGDQCSPISDTTVLSSTGASCNHILHVSTQLPYGLTIGVSAFISYLFGGLTHLYYPSIALMAVLVVVLLIAETKLTKSKYEKKAAVTSTAA</sequence>
<evidence type="ECO:0000256" key="6">
    <source>
        <dbReference type="SAM" id="Phobius"/>
    </source>
</evidence>
<dbReference type="PANTHER" id="PTHR43478">
    <property type="entry name" value="NA+/H+ ANTIPORTER-RELATED"/>
    <property type="match status" value="1"/>
</dbReference>
<evidence type="ECO:0000256" key="2">
    <source>
        <dbReference type="ARBA" id="ARBA00022475"/>
    </source>
</evidence>
<feature type="transmembrane region" description="Helical" evidence="6">
    <location>
        <begin position="107"/>
        <end position="128"/>
    </location>
</feature>
<feature type="transmembrane region" description="Helical" evidence="6">
    <location>
        <begin position="287"/>
        <end position="314"/>
    </location>
</feature>
<feature type="transmembrane region" description="Helical" evidence="6">
    <location>
        <begin position="372"/>
        <end position="395"/>
    </location>
</feature>
<dbReference type="RefSeq" id="WP_262581604.1">
    <property type="nucleotide sequence ID" value="NZ_JAOQJV010000008.1"/>
</dbReference>
<gene>
    <name evidence="8" type="ORF">OCV65_07905</name>
</gene>
<accession>A0ABT2S6D3</accession>
<dbReference type="Pfam" id="PF03553">
    <property type="entry name" value="Na_H_antiporter"/>
    <property type="match status" value="1"/>
</dbReference>
<evidence type="ECO:0000256" key="3">
    <source>
        <dbReference type="ARBA" id="ARBA00022692"/>
    </source>
</evidence>
<protein>
    <submittedName>
        <fullName evidence="8">Sodium:proton antiporter</fullName>
    </submittedName>
</protein>
<keyword evidence="5 6" id="KW-0472">Membrane</keyword>
<comment type="caution">
    <text evidence="8">The sequence shown here is derived from an EMBL/GenBank/DDBJ whole genome shotgun (WGS) entry which is preliminary data.</text>
</comment>
<name>A0ABT2S6D3_9FIRM</name>
<keyword evidence="9" id="KW-1185">Reference proteome</keyword>
<keyword evidence="4 6" id="KW-1133">Transmembrane helix</keyword>
<feature type="transmembrane region" description="Helical" evidence="6">
    <location>
        <begin position="194"/>
        <end position="213"/>
    </location>
</feature>
<feature type="transmembrane region" description="Helical" evidence="6">
    <location>
        <begin position="255"/>
        <end position="275"/>
    </location>
</feature>
<reference evidence="8 9" key="1">
    <citation type="journal article" date="2021" name="ISME Commun">
        <title>Automated analysis of genomic sequences facilitates high-throughput and comprehensive description of bacteria.</title>
        <authorList>
            <person name="Hitch T.C.A."/>
        </authorList>
    </citation>
    <scope>NUCLEOTIDE SEQUENCE [LARGE SCALE GENOMIC DNA]</scope>
    <source>
        <strain evidence="8 9">Sanger_02</strain>
    </source>
</reference>
<evidence type="ECO:0000313" key="9">
    <source>
        <dbReference type="Proteomes" id="UP001207605"/>
    </source>
</evidence>
<evidence type="ECO:0000256" key="4">
    <source>
        <dbReference type="ARBA" id="ARBA00022989"/>
    </source>
</evidence>
<proteinExistence type="predicted"/>
<dbReference type="Proteomes" id="UP001207605">
    <property type="component" value="Unassembled WGS sequence"/>
</dbReference>
<feature type="transmembrane region" description="Helical" evidence="6">
    <location>
        <begin position="401"/>
        <end position="427"/>
    </location>
</feature>
<feature type="transmembrane region" description="Helical" evidence="6">
    <location>
        <begin position="28"/>
        <end position="52"/>
    </location>
</feature>
<feature type="transmembrane region" description="Helical" evidence="6">
    <location>
        <begin position="64"/>
        <end position="87"/>
    </location>
</feature>
<dbReference type="EMBL" id="JAOQJV010000008">
    <property type="protein sequence ID" value="MCU6700155.1"/>
    <property type="molecule type" value="Genomic_DNA"/>
</dbReference>
<evidence type="ECO:0000259" key="7">
    <source>
        <dbReference type="Pfam" id="PF03553"/>
    </source>
</evidence>
<evidence type="ECO:0000256" key="1">
    <source>
        <dbReference type="ARBA" id="ARBA00004651"/>
    </source>
</evidence>
<organism evidence="8 9">
    <name type="scientific">Dorea ammoniilytica</name>
    <dbReference type="NCBI Taxonomy" id="2981788"/>
    <lineage>
        <taxon>Bacteria</taxon>
        <taxon>Bacillati</taxon>
        <taxon>Bacillota</taxon>
        <taxon>Clostridia</taxon>
        <taxon>Lachnospirales</taxon>
        <taxon>Lachnospiraceae</taxon>
        <taxon>Dorea</taxon>
    </lineage>
</organism>
<feature type="transmembrane region" description="Helical" evidence="6">
    <location>
        <begin position="334"/>
        <end position="360"/>
    </location>
</feature>
<evidence type="ECO:0000313" key="8">
    <source>
        <dbReference type="EMBL" id="MCU6700155.1"/>
    </source>
</evidence>
<feature type="domain" description="Na+/H+ antiporter NhaC-like C-terminal" evidence="7">
    <location>
        <begin position="155"/>
        <end position="474"/>
    </location>
</feature>